<gene>
    <name evidence="8" type="ORF">ACFQ3C_17750</name>
</gene>
<dbReference type="PANTHER" id="PTHR43385:SF1">
    <property type="entry name" value="RIBOFLAVIN TRANSPORTER RIBJ"/>
    <property type="match status" value="1"/>
</dbReference>
<evidence type="ECO:0000256" key="5">
    <source>
        <dbReference type="ARBA" id="ARBA00023136"/>
    </source>
</evidence>
<keyword evidence="5 6" id="KW-0472">Membrane</keyword>
<feature type="transmembrane region" description="Helical" evidence="6">
    <location>
        <begin position="253"/>
        <end position="276"/>
    </location>
</feature>
<reference evidence="9" key="1">
    <citation type="journal article" date="2019" name="Int. J. Syst. Evol. Microbiol.">
        <title>The Global Catalogue of Microorganisms (GCM) 10K type strain sequencing project: providing services to taxonomists for standard genome sequencing and annotation.</title>
        <authorList>
            <consortium name="The Broad Institute Genomics Platform"/>
            <consortium name="The Broad Institute Genome Sequencing Center for Infectious Disease"/>
            <person name="Wu L."/>
            <person name="Ma J."/>
        </authorList>
    </citation>
    <scope>NUCLEOTIDE SEQUENCE [LARGE SCALE GENOMIC DNA]</scope>
    <source>
        <strain evidence="9">CCUG 55328</strain>
    </source>
</reference>
<feature type="transmembrane region" description="Helical" evidence="6">
    <location>
        <begin position="353"/>
        <end position="372"/>
    </location>
</feature>
<feature type="transmembrane region" description="Helical" evidence="6">
    <location>
        <begin position="48"/>
        <end position="69"/>
    </location>
</feature>
<feature type="transmembrane region" description="Helical" evidence="6">
    <location>
        <begin position="143"/>
        <end position="161"/>
    </location>
</feature>
<evidence type="ECO:0000256" key="4">
    <source>
        <dbReference type="ARBA" id="ARBA00022989"/>
    </source>
</evidence>
<evidence type="ECO:0000313" key="9">
    <source>
        <dbReference type="Proteomes" id="UP001597151"/>
    </source>
</evidence>
<keyword evidence="3 6" id="KW-0812">Transmembrane</keyword>
<keyword evidence="4 6" id="KW-1133">Transmembrane helix</keyword>
<sequence length="400" mass="41587">MSRLTSPDPERWLHLRLVIGVGITQIIGFGTMFYAFGSVVPALSDELGITPGTAFAAFSAALLIGALAAPTAGRLVDRQGARVVMATGSVLAALSLTALSQAQGLVSLVLALFAMEVTATLILYDAAFAALAQGLGPARARRAITQMTLLGGFASTVFWPLTQAIQVWADWRTAYLVFAALNLCICFPLHLTLTRAPDLAPVAGARPAAPLQFAPLPAEQHRRAMIWVGTAFAVAGLVFSALSASWVTTLTAFGLPAAAAVTAGTLMGPAQVGVRVLDMLFGLRLHPLTTTMISTLLLMLALAVLWLTGPTLAGAMIFAVLFGLAQGLTSIVRGTVPLVLFGAQGFAARLGRLASIRMVMAAIAPFGIALLIDRWSASAALLAMLCLAALGAMALKMIPR</sequence>
<keyword evidence="2" id="KW-0813">Transport</keyword>
<dbReference type="InterPro" id="IPR036259">
    <property type="entry name" value="MFS_trans_sf"/>
</dbReference>
<name>A0ABW3TJ17_9RHOB</name>
<feature type="transmembrane region" description="Helical" evidence="6">
    <location>
        <begin position="12"/>
        <end position="36"/>
    </location>
</feature>
<comment type="subcellular location">
    <subcellularLocation>
        <location evidence="1">Membrane</location>
        <topology evidence="1">Multi-pass membrane protein</topology>
    </subcellularLocation>
</comment>
<proteinExistence type="predicted"/>
<feature type="transmembrane region" description="Helical" evidence="6">
    <location>
        <begin position="224"/>
        <end position="247"/>
    </location>
</feature>
<dbReference type="InterPro" id="IPR020846">
    <property type="entry name" value="MFS_dom"/>
</dbReference>
<dbReference type="RefSeq" id="WP_380794708.1">
    <property type="nucleotide sequence ID" value="NZ_JBHTKR010000008.1"/>
</dbReference>
<organism evidence="8 9">
    <name type="scientific">Seohaeicola saemankumensis</name>
    <dbReference type="NCBI Taxonomy" id="481181"/>
    <lineage>
        <taxon>Bacteria</taxon>
        <taxon>Pseudomonadati</taxon>
        <taxon>Pseudomonadota</taxon>
        <taxon>Alphaproteobacteria</taxon>
        <taxon>Rhodobacterales</taxon>
        <taxon>Roseobacteraceae</taxon>
        <taxon>Seohaeicola</taxon>
    </lineage>
</organism>
<feature type="transmembrane region" description="Helical" evidence="6">
    <location>
        <begin position="105"/>
        <end position="131"/>
    </location>
</feature>
<dbReference type="PROSITE" id="PS50850">
    <property type="entry name" value="MFS"/>
    <property type="match status" value="1"/>
</dbReference>
<feature type="transmembrane region" description="Helical" evidence="6">
    <location>
        <begin position="81"/>
        <end position="99"/>
    </location>
</feature>
<feature type="transmembrane region" description="Helical" evidence="6">
    <location>
        <begin position="288"/>
        <end position="309"/>
    </location>
</feature>
<accession>A0ABW3TJ17</accession>
<dbReference type="EMBL" id="JBHTKR010000008">
    <property type="protein sequence ID" value="MFD1196516.1"/>
    <property type="molecule type" value="Genomic_DNA"/>
</dbReference>
<dbReference type="SUPFAM" id="SSF103473">
    <property type="entry name" value="MFS general substrate transporter"/>
    <property type="match status" value="1"/>
</dbReference>
<evidence type="ECO:0000313" key="8">
    <source>
        <dbReference type="EMBL" id="MFD1196516.1"/>
    </source>
</evidence>
<evidence type="ECO:0000259" key="7">
    <source>
        <dbReference type="PROSITE" id="PS50850"/>
    </source>
</evidence>
<dbReference type="Gene3D" id="1.20.1250.20">
    <property type="entry name" value="MFS general substrate transporter like domains"/>
    <property type="match status" value="1"/>
</dbReference>
<evidence type="ECO:0000256" key="3">
    <source>
        <dbReference type="ARBA" id="ARBA00022692"/>
    </source>
</evidence>
<feature type="domain" description="Major facilitator superfamily (MFS) profile" evidence="7">
    <location>
        <begin position="16"/>
        <end position="400"/>
    </location>
</feature>
<feature type="transmembrane region" description="Helical" evidence="6">
    <location>
        <begin position="378"/>
        <end position="398"/>
    </location>
</feature>
<evidence type="ECO:0000256" key="2">
    <source>
        <dbReference type="ARBA" id="ARBA00022448"/>
    </source>
</evidence>
<protein>
    <submittedName>
        <fullName evidence="8">MFS transporter</fullName>
    </submittedName>
</protein>
<keyword evidence="9" id="KW-1185">Reference proteome</keyword>
<dbReference type="Proteomes" id="UP001597151">
    <property type="component" value="Unassembled WGS sequence"/>
</dbReference>
<dbReference type="Pfam" id="PF07690">
    <property type="entry name" value="MFS_1"/>
    <property type="match status" value="1"/>
</dbReference>
<comment type="caution">
    <text evidence="8">The sequence shown here is derived from an EMBL/GenBank/DDBJ whole genome shotgun (WGS) entry which is preliminary data.</text>
</comment>
<feature type="transmembrane region" description="Helical" evidence="6">
    <location>
        <begin position="315"/>
        <end position="341"/>
    </location>
</feature>
<feature type="transmembrane region" description="Helical" evidence="6">
    <location>
        <begin position="173"/>
        <end position="193"/>
    </location>
</feature>
<dbReference type="InterPro" id="IPR011701">
    <property type="entry name" value="MFS"/>
</dbReference>
<dbReference type="InterPro" id="IPR052983">
    <property type="entry name" value="MFS_Riboflavin_Transporter"/>
</dbReference>
<dbReference type="PANTHER" id="PTHR43385">
    <property type="entry name" value="RIBOFLAVIN TRANSPORTER RIBJ"/>
    <property type="match status" value="1"/>
</dbReference>
<evidence type="ECO:0000256" key="1">
    <source>
        <dbReference type="ARBA" id="ARBA00004141"/>
    </source>
</evidence>
<evidence type="ECO:0000256" key="6">
    <source>
        <dbReference type="SAM" id="Phobius"/>
    </source>
</evidence>